<sequence length="914" mass="99083">MSGTPAGGTDASRTRDFLTPTSEDSLNYGHGRRRIDGKRTESGAMEELLRPSVAVKPHPPQLRVQPRLLLPLMLLPREHLSLACIDLGASDRDLPPSRLFESRVKMLDLESRLGAKPSILVARNETRGTVHVLERQGCNEGLYTMCQLGSWVDLAALAAKATAVAWERLRPSTRHISGGAGDVISTTPCLSKEQKRKRAAIEAVQSLVKKRMRSQSVSTFDDTAAVGRQVLAQVDGNGSHLSPPHSEQQEPTLVAIAPVASLVPELDAPASLTPPITAEAIFDSIRSQYSEALYKSMGSLAYFVKGPLSRARSAFHVDLESSLDMADLIEFLRSLILTTVQIDKKYRDTIPDLISKTKIGLESSDENSKKRRRRARKMKLGKSGLYPHEDESIRKWWASKQPEPSNDQSSNSTTTPQLKPHLSLLRTRETQLQIIVALEILALEPVKAAAEAGEDSLPRLPGAELTEEQTSPQKKKRSKHNLPVLIDVHADRLTIWQSTTTDEQLLLEDSQVTRGQLHGQSQQRTSSEPLKDFCVDIIVPFFSARLPKLCDAINRKLGGPLILSPLTSKSSRRAPSKREQKPGTAIKRPAPMSRQRTLQRALSTEQQHRRSVSRGPGSAIALMRSATTTSMVSVKREGSEPAALMRALPSAKGEGTKPATWKRPPLSHSSSAPSLAAGSKASQKALVEAELKDAISALRKPNRDVVGKAMAEADERRVLASQSAKKAKKAPRASVVVKATPANNRFRDVIAPPGHRPSDDVVLASTEDLVPRSSDGVRLVPSTGHGPGHKDAFATVGASSPAPDLVVGSTPMKPPARSCFIRRPASEALPVPAAPPSSPLAEARRKKKVDSVCSVGRQADIGSSRSRSEQVAATPVRRIAPRPDPSGSPTPAVAAHVSIYRRLGWDDDDIDDLS</sequence>
<feature type="compositionally biased region" description="Polar residues" evidence="1">
    <location>
        <begin position="402"/>
        <end position="417"/>
    </location>
</feature>
<feature type="region of interest" description="Disordered" evidence="1">
    <location>
        <begin position="649"/>
        <end position="678"/>
    </location>
</feature>
<organism evidence="3 4">
    <name type="scientific">Ophiocordyceps unilateralis</name>
    <name type="common">Zombie-ant fungus</name>
    <name type="synonym">Torrubia unilateralis</name>
    <dbReference type="NCBI Taxonomy" id="268505"/>
    <lineage>
        <taxon>Eukaryota</taxon>
        <taxon>Fungi</taxon>
        <taxon>Dikarya</taxon>
        <taxon>Ascomycota</taxon>
        <taxon>Pezizomycotina</taxon>
        <taxon>Sordariomycetes</taxon>
        <taxon>Hypocreomycetidae</taxon>
        <taxon>Hypocreales</taxon>
        <taxon>Ophiocordycipitaceae</taxon>
        <taxon>Ophiocordyceps</taxon>
    </lineage>
</organism>
<reference evidence="3 4" key="2">
    <citation type="journal article" date="2017" name="Sci. Rep.">
        <title>Ant-infecting Ophiocordyceps genomes reveal a high diversity of potential behavioral manipulation genes and a possible major role for enterotoxins.</title>
        <authorList>
            <person name="de Bekker C."/>
            <person name="Ohm R.A."/>
            <person name="Evans H.C."/>
            <person name="Brachmann A."/>
            <person name="Hughes D.P."/>
        </authorList>
    </citation>
    <scope>NUCLEOTIDE SEQUENCE [LARGE SCALE GENOMIC DNA]</scope>
    <source>
        <strain evidence="3 4">SC16a</strain>
    </source>
</reference>
<dbReference type="InterPro" id="IPR042511">
    <property type="entry name" value="Sld3"/>
</dbReference>
<name>A0A2A9P2X0_OPHUN</name>
<feature type="compositionally biased region" description="Polar residues" evidence="1">
    <location>
        <begin position="861"/>
        <end position="871"/>
    </location>
</feature>
<dbReference type="OrthoDB" id="5395343at2759"/>
<evidence type="ECO:0000259" key="2">
    <source>
        <dbReference type="Pfam" id="PF08639"/>
    </source>
</evidence>
<comment type="caution">
    <text evidence="3">The sequence shown here is derived from an EMBL/GenBank/DDBJ whole genome shotgun (WGS) entry which is preliminary data.</text>
</comment>
<dbReference type="PANTHER" id="PTHR28067">
    <property type="entry name" value="DNA REPLICATION REGULATOR SLD3"/>
    <property type="match status" value="1"/>
</dbReference>
<dbReference type="PANTHER" id="PTHR28067:SF1">
    <property type="entry name" value="DNA REPLICATION REGULATOR SLD3"/>
    <property type="match status" value="1"/>
</dbReference>
<dbReference type="AlphaFoldDB" id="A0A2A9P2X0"/>
<evidence type="ECO:0000313" key="4">
    <source>
        <dbReference type="Proteomes" id="UP000037136"/>
    </source>
</evidence>
<keyword evidence="4" id="KW-1185">Reference proteome</keyword>
<dbReference type="Proteomes" id="UP000037136">
    <property type="component" value="Unassembled WGS sequence"/>
</dbReference>
<feature type="compositionally biased region" description="Low complexity" evidence="1">
    <location>
        <begin position="667"/>
        <end position="678"/>
    </location>
</feature>
<dbReference type="Gene3D" id="1.20.58.2130">
    <property type="match status" value="1"/>
</dbReference>
<dbReference type="Pfam" id="PF08639">
    <property type="entry name" value="Sld3_STD"/>
    <property type="match status" value="1"/>
</dbReference>
<protein>
    <recommendedName>
        <fullName evidence="2">DNA replication regulator Sld3 C-terminal domain-containing protein</fullName>
    </recommendedName>
</protein>
<gene>
    <name evidence="3" type="ORF">XA68_10158</name>
</gene>
<feature type="region of interest" description="Disordered" evidence="1">
    <location>
        <begin position="829"/>
        <end position="892"/>
    </location>
</feature>
<evidence type="ECO:0000313" key="3">
    <source>
        <dbReference type="EMBL" id="PFH55297.1"/>
    </source>
</evidence>
<evidence type="ECO:0000256" key="1">
    <source>
        <dbReference type="SAM" id="MobiDB-lite"/>
    </source>
</evidence>
<accession>A0A2A9P2X0</accession>
<feature type="compositionally biased region" description="Polar residues" evidence="1">
    <location>
        <begin position="594"/>
        <end position="605"/>
    </location>
</feature>
<dbReference type="GO" id="GO:0031261">
    <property type="term" value="C:DNA replication preinitiation complex"/>
    <property type="evidence" value="ECO:0007669"/>
    <property type="project" value="TreeGrafter"/>
</dbReference>
<feature type="region of interest" description="Disordered" evidence="1">
    <location>
        <begin position="361"/>
        <end position="384"/>
    </location>
</feature>
<dbReference type="STRING" id="268505.A0A2A9P2X0"/>
<feature type="region of interest" description="Disordered" evidence="1">
    <location>
        <begin position="1"/>
        <end position="42"/>
    </location>
</feature>
<feature type="region of interest" description="Disordered" evidence="1">
    <location>
        <begin position="561"/>
        <end position="618"/>
    </location>
</feature>
<feature type="compositionally biased region" description="Basic residues" evidence="1">
    <location>
        <begin position="369"/>
        <end position="380"/>
    </location>
</feature>
<proteinExistence type="predicted"/>
<feature type="domain" description="DNA replication regulator Sld3 C-terminal" evidence="2">
    <location>
        <begin position="281"/>
        <end position="813"/>
    </location>
</feature>
<feature type="region of interest" description="Disordered" evidence="1">
    <location>
        <begin position="454"/>
        <end position="480"/>
    </location>
</feature>
<feature type="region of interest" description="Disordered" evidence="1">
    <location>
        <begin position="400"/>
        <end position="422"/>
    </location>
</feature>
<dbReference type="GO" id="GO:0006270">
    <property type="term" value="P:DNA replication initiation"/>
    <property type="evidence" value="ECO:0007669"/>
    <property type="project" value="InterPro"/>
</dbReference>
<dbReference type="EMBL" id="LAZP02001018">
    <property type="protein sequence ID" value="PFH55297.1"/>
    <property type="molecule type" value="Genomic_DNA"/>
</dbReference>
<reference evidence="3 4" key="1">
    <citation type="journal article" date="2015" name="BMC Genomics">
        <title>Gene expression during zombie ant biting behavior reflects the complexity underlying fungal parasitic behavioral manipulation.</title>
        <authorList>
            <person name="de Bekker C."/>
            <person name="Ohm R.A."/>
            <person name="Loreto R.G."/>
            <person name="Sebastian A."/>
            <person name="Albert I."/>
            <person name="Merrow M."/>
            <person name="Brachmann A."/>
            <person name="Hughes D.P."/>
        </authorList>
    </citation>
    <scope>NUCLEOTIDE SEQUENCE [LARGE SCALE GENOMIC DNA]</scope>
    <source>
        <strain evidence="3 4">SC16a</strain>
    </source>
</reference>
<dbReference type="InterPro" id="IPR013948">
    <property type="entry name" value="DNA_replication_reg_Sld3_C"/>
</dbReference>